<organism evidence="2 3">
    <name type="scientific">Nelumbo nucifera</name>
    <name type="common">Sacred lotus</name>
    <dbReference type="NCBI Taxonomy" id="4432"/>
    <lineage>
        <taxon>Eukaryota</taxon>
        <taxon>Viridiplantae</taxon>
        <taxon>Streptophyta</taxon>
        <taxon>Embryophyta</taxon>
        <taxon>Tracheophyta</taxon>
        <taxon>Spermatophyta</taxon>
        <taxon>Magnoliopsida</taxon>
        <taxon>Proteales</taxon>
        <taxon>Nelumbonaceae</taxon>
        <taxon>Nelumbo</taxon>
    </lineage>
</organism>
<dbReference type="KEGG" id="nnu:104608544"/>
<dbReference type="InterPro" id="IPR053772">
    <property type="entry name" value="At1g61320/At1g61330-like"/>
</dbReference>
<dbReference type="RefSeq" id="XP_019055178.1">
    <property type="nucleotide sequence ID" value="XM_019199633.1"/>
</dbReference>
<dbReference type="GeneID" id="104608544"/>
<reference evidence="3" key="1">
    <citation type="submission" date="2025-08" db="UniProtKB">
        <authorList>
            <consortium name="RefSeq"/>
        </authorList>
    </citation>
    <scope>IDENTIFICATION</scope>
</reference>
<dbReference type="InterPro" id="IPR055357">
    <property type="entry name" value="LRR_At1g61320_AtMIF1"/>
</dbReference>
<keyword evidence="2" id="KW-1185">Reference proteome</keyword>
<protein>
    <submittedName>
        <fullName evidence="3">Uncharacterized protein LOC104608544</fullName>
    </submittedName>
</protein>
<dbReference type="PANTHER" id="PTHR34145">
    <property type="entry name" value="OS02G0105600 PROTEIN"/>
    <property type="match status" value="1"/>
</dbReference>
<gene>
    <name evidence="3" type="primary">LOC104608544</name>
</gene>
<accession>A0A1U8Q8R9</accession>
<evidence type="ECO:0000313" key="3">
    <source>
        <dbReference type="RefSeq" id="XP_019055178.1"/>
    </source>
</evidence>
<name>A0A1U8Q8R9_NELNU</name>
<evidence type="ECO:0000259" key="1">
    <source>
        <dbReference type="SMART" id="SM00579"/>
    </source>
</evidence>
<dbReference type="Pfam" id="PF23622">
    <property type="entry name" value="LRR_At1g61320_AtMIF1"/>
    <property type="match status" value="1"/>
</dbReference>
<dbReference type="PANTHER" id="PTHR34145:SF28">
    <property type="entry name" value="F-BOX DOMAIN-CONTAINING PROTEIN"/>
    <property type="match status" value="1"/>
</dbReference>
<dbReference type="InterPro" id="IPR006566">
    <property type="entry name" value="FBD"/>
</dbReference>
<dbReference type="InParanoid" id="A0A1U8Q8R9"/>
<dbReference type="OrthoDB" id="1939276at2759"/>
<proteinExistence type="predicted"/>
<evidence type="ECO:0000313" key="2">
    <source>
        <dbReference type="Proteomes" id="UP000189703"/>
    </source>
</evidence>
<dbReference type="AlphaFoldDB" id="A0A1U8Q8R9"/>
<dbReference type="Proteomes" id="UP000189703">
    <property type="component" value="Unplaced"/>
</dbReference>
<feature type="domain" description="FBD" evidence="1">
    <location>
        <begin position="196"/>
        <end position="270"/>
    </location>
</feature>
<dbReference type="SUPFAM" id="SSF52058">
    <property type="entry name" value="L domain-like"/>
    <property type="match status" value="1"/>
</dbReference>
<dbReference type="Pfam" id="PF08387">
    <property type="entry name" value="FBD"/>
    <property type="match status" value="1"/>
</dbReference>
<dbReference type="SMART" id="SM00579">
    <property type="entry name" value="FBD"/>
    <property type="match status" value="1"/>
</dbReference>
<sequence length="273" mass="31189">MSSNSVQFRSLVSSTTHISVNIHLLSTNTKKTPEFVPKNEGVGGKLDGSDCQVSLWIRFALDRKVKVLDLEFLEKPIYKLPYRIFITDSLMELRLTGCIVEELPGPICLRSLKSLYLENIELTEEKMTCILLGCPLLDDLFLIWCSNRSKMNVISSSVKKVDYAFVMICWGFFEGLCIGSHFGPYFEDWKRETFFPGLAYHLKIVNIIGFTGNSYEVELVEFLLKNALVLEKIVFCSLKEHQSEITEAKMVGAVEQVIHRRLVECESVVIQER</sequence>